<protein>
    <recommendedName>
        <fullName evidence="7">Thaumatin-like protein</fullName>
    </recommendedName>
</protein>
<dbReference type="SUPFAM" id="SSF49870">
    <property type="entry name" value="Osmotin, thaumatin-like protein"/>
    <property type="match status" value="1"/>
</dbReference>
<dbReference type="CDD" id="cd09218">
    <property type="entry name" value="TLP-PA"/>
    <property type="match status" value="1"/>
</dbReference>
<feature type="chain" id="PRO_5035206342" description="Thaumatin-like protein" evidence="4">
    <location>
        <begin position="23"/>
        <end position="262"/>
    </location>
</feature>
<keyword evidence="4" id="KW-0732">Signal</keyword>
<feature type="disulfide bond" evidence="3">
    <location>
        <begin position="163"/>
        <end position="246"/>
    </location>
</feature>
<dbReference type="Pfam" id="PF00314">
    <property type="entry name" value="Thaumatin"/>
    <property type="match status" value="1"/>
</dbReference>
<feature type="disulfide bond" evidence="3">
    <location>
        <begin position="196"/>
        <end position="205"/>
    </location>
</feature>
<dbReference type="SMART" id="SM00205">
    <property type="entry name" value="THN"/>
    <property type="match status" value="1"/>
</dbReference>
<evidence type="ECO:0000256" key="2">
    <source>
        <dbReference type="ARBA" id="ARBA00023157"/>
    </source>
</evidence>
<dbReference type="PROSITE" id="PS00316">
    <property type="entry name" value="THAUMATIN_1"/>
    <property type="match status" value="1"/>
</dbReference>
<keyword evidence="2 3" id="KW-1015">Disulfide bond</keyword>
<organism evidence="5 6">
    <name type="scientific">Zingiber officinale</name>
    <name type="common">Ginger</name>
    <name type="synonym">Amomum zingiber</name>
    <dbReference type="NCBI Taxonomy" id="94328"/>
    <lineage>
        <taxon>Eukaryota</taxon>
        <taxon>Viridiplantae</taxon>
        <taxon>Streptophyta</taxon>
        <taxon>Embryophyta</taxon>
        <taxon>Tracheophyta</taxon>
        <taxon>Spermatophyta</taxon>
        <taxon>Magnoliopsida</taxon>
        <taxon>Liliopsida</taxon>
        <taxon>Zingiberales</taxon>
        <taxon>Zingiberaceae</taxon>
        <taxon>Zingiber</taxon>
    </lineage>
</organism>
<evidence type="ECO:0000313" key="6">
    <source>
        <dbReference type="Proteomes" id="UP000734854"/>
    </source>
</evidence>
<reference evidence="5 6" key="1">
    <citation type="submission" date="2020-08" db="EMBL/GenBank/DDBJ databases">
        <title>Plant Genome Project.</title>
        <authorList>
            <person name="Zhang R.-G."/>
        </authorList>
    </citation>
    <scope>NUCLEOTIDE SEQUENCE [LARGE SCALE GENOMIC DNA]</scope>
    <source>
        <tissue evidence="5">Rhizome</tissue>
    </source>
</reference>
<comment type="similarity">
    <text evidence="1">Belongs to the thaumatin family.</text>
</comment>
<feature type="disulfide bond" evidence="3">
    <location>
        <begin position="206"/>
        <end position="216"/>
    </location>
</feature>
<dbReference type="InterPro" id="IPR037176">
    <property type="entry name" value="Osmotin/thaumatin-like_sf"/>
</dbReference>
<feature type="disulfide bond" evidence="3">
    <location>
        <begin position="108"/>
        <end position="114"/>
    </location>
</feature>
<feature type="disulfide bond" evidence="3">
    <location>
        <begin position="93"/>
        <end position="103"/>
    </location>
</feature>
<gene>
    <name evidence="5" type="ORF">ZIOFF_006081</name>
</gene>
<dbReference type="PANTHER" id="PTHR31048">
    <property type="entry name" value="OS03G0233200 PROTEIN"/>
    <property type="match status" value="1"/>
</dbReference>
<dbReference type="PROSITE" id="PS51367">
    <property type="entry name" value="THAUMATIN_2"/>
    <property type="match status" value="1"/>
</dbReference>
<feature type="signal peptide" evidence="4">
    <location>
        <begin position="1"/>
        <end position="22"/>
    </location>
</feature>
<comment type="caution">
    <text evidence="5">The sequence shown here is derived from an EMBL/GenBank/DDBJ whole genome shotgun (WGS) entry which is preliminary data.</text>
</comment>
<sequence length="262" mass="27645">MPASSSTRQLFLLCLLIPIAFSGEYHIELHACTLDGIQLILVNNCNYSVWPGILGSAGHPSPENGGFHLEVGEEAVFEVPNKWSGRIWGRQGCGFDGLGRGRCETGDCGGVLQCRGSGGAPPATVVEVTFGTDRSPLHYYDVSLVDGFNLPVTVAPVGGGVGCGVAGCEVDLNACCPSKFEVKGQGGRAVGCKSACLALGADKYCCRGDYASPAICKPTLFSHLFKAICPRAYSFAYDDASSLNMCRASRYLITFCPPARAR</sequence>
<dbReference type="PRINTS" id="PR00347">
    <property type="entry name" value="THAUMATIN"/>
</dbReference>
<evidence type="ECO:0000256" key="4">
    <source>
        <dbReference type="SAM" id="SignalP"/>
    </source>
</evidence>
<feature type="disulfide bond" evidence="3">
    <location>
        <begin position="176"/>
        <end position="192"/>
    </location>
</feature>
<evidence type="ECO:0000313" key="5">
    <source>
        <dbReference type="EMBL" id="KAG6532242.1"/>
    </source>
</evidence>
<proteinExistence type="inferred from homology"/>
<dbReference type="FunFam" id="2.60.110.10:FF:000002">
    <property type="entry name" value="Thaumatin-like protein 1a"/>
    <property type="match status" value="1"/>
</dbReference>
<evidence type="ECO:0000256" key="1">
    <source>
        <dbReference type="ARBA" id="ARBA00010607"/>
    </source>
</evidence>
<dbReference type="Proteomes" id="UP000734854">
    <property type="component" value="Unassembled WGS sequence"/>
</dbReference>
<keyword evidence="6" id="KW-1185">Reference proteome</keyword>
<evidence type="ECO:0008006" key="7">
    <source>
        <dbReference type="Google" id="ProtNLM"/>
    </source>
</evidence>
<dbReference type="InterPro" id="IPR001938">
    <property type="entry name" value="Thaumatin"/>
</dbReference>
<feature type="disulfide bond" evidence="3">
    <location>
        <begin position="45"/>
        <end position="256"/>
    </location>
</feature>
<dbReference type="Gene3D" id="2.60.110.10">
    <property type="entry name" value="Thaumatin"/>
    <property type="match status" value="1"/>
</dbReference>
<feature type="disulfide bond" evidence="3">
    <location>
        <begin position="168"/>
        <end position="229"/>
    </location>
</feature>
<dbReference type="InterPro" id="IPR017949">
    <property type="entry name" value="Thaumatin_CS"/>
</dbReference>
<dbReference type="EMBL" id="JACMSC010000002">
    <property type="protein sequence ID" value="KAG6532242.1"/>
    <property type="molecule type" value="Genomic_DNA"/>
</dbReference>
<name>A0A8J5LVC1_ZINOF</name>
<accession>A0A8J5LVC1</accession>
<dbReference type="AlphaFoldDB" id="A0A8J5LVC1"/>
<evidence type="ECO:0000256" key="3">
    <source>
        <dbReference type="PIRSR" id="PIRSR002703-1"/>
    </source>
</evidence>
<dbReference type="PIRSF" id="PIRSF002703">
    <property type="entry name" value="Thaumatin"/>
    <property type="match status" value="1"/>
</dbReference>